<reference evidence="7 8" key="1">
    <citation type="submission" date="2019-10" db="EMBL/GenBank/DDBJ databases">
        <authorList>
            <person name="Palmer J.M."/>
        </authorList>
    </citation>
    <scope>NUCLEOTIDE SEQUENCE [LARGE SCALE GENOMIC DNA]</scope>
    <source>
        <strain evidence="7 8">TWF694</strain>
    </source>
</reference>
<sequence length="140" mass="16014">MTTHISLNPECIPAFQDLQPRGSYKYILYTLSPAKPEIDILKKVKWATYADFLSDLPDDKCLYGVYSFDSEVEAEDKPWNKSLFVHWTPEKAGKEQTAKYGDAKINLYKELMGLGAHVEGVDKEGISEGKVRDMVMRYEK</sequence>
<evidence type="ECO:0000259" key="6">
    <source>
        <dbReference type="PROSITE" id="PS51263"/>
    </source>
</evidence>
<evidence type="ECO:0000256" key="2">
    <source>
        <dbReference type="ARBA" id="ARBA00006844"/>
    </source>
</evidence>
<proteinExistence type="inferred from homology"/>
<dbReference type="SMART" id="SM00102">
    <property type="entry name" value="ADF"/>
    <property type="match status" value="1"/>
</dbReference>
<evidence type="ECO:0000256" key="4">
    <source>
        <dbReference type="ARBA" id="ARBA00023203"/>
    </source>
</evidence>
<feature type="domain" description="ADF-H" evidence="6">
    <location>
        <begin position="2"/>
        <end position="136"/>
    </location>
</feature>
<dbReference type="Gene3D" id="3.40.20.10">
    <property type="entry name" value="Severin"/>
    <property type="match status" value="1"/>
</dbReference>
<dbReference type="GO" id="GO:0003779">
    <property type="term" value="F:actin binding"/>
    <property type="evidence" value="ECO:0007669"/>
    <property type="project" value="UniProtKB-KW"/>
</dbReference>
<dbReference type="InterPro" id="IPR002108">
    <property type="entry name" value="ADF-H"/>
</dbReference>
<evidence type="ECO:0000313" key="8">
    <source>
        <dbReference type="Proteomes" id="UP001365542"/>
    </source>
</evidence>
<dbReference type="PROSITE" id="PS51263">
    <property type="entry name" value="ADF_H"/>
    <property type="match status" value="1"/>
</dbReference>
<dbReference type="AlphaFoldDB" id="A0AAV9XQQ9"/>
<evidence type="ECO:0000256" key="5">
    <source>
        <dbReference type="ARBA" id="ARBA00032427"/>
    </source>
</evidence>
<name>A0AAV9XQQ9_9PEZI</name>
<dbReference type="GO" id="GO:0030042">
    <property type="term" value="P:actin filament depolymerization"/>
    <property type="evidence" value="ECO:0007669"/>
    <property type="project" value="InterPro"/>
</dbReference>
<dbReference type="PANTHER" id="PTHR11913">
    <property type="entry name" value="COFILIN-RELATED"/>
    <property type="match status" value="1"/>
</dbReference>
<keyword evidence="4" id="KW-0009">Actin-binding</keyword>
<comment type="similarity">
    <text evidence="2">Belongs to the actin-binding proteins ADF family.</text>
</comment>
<comment type="subcellular location">
    <subcellularLocation>
        <location evidence="1">Nucleus matrix</location>
    </subcellularLocation>
</comment>
<accession>A0AAV9XQQ9</accession>
<evidence type="ECO:0000256" key="3">
    <source>
        <dbReference type="ARBA" id="ARBA00015630"/>
    </source>
</evidence>
<dbReference type="EMBL" id="JAVHJO010000001">
    <property type="protein sequence ID" value="KAK6544373.1"/>
    <property type="molecule type" value="Genomic_DNA"/>
</dbReference>
<dbReference type="Pfam" id="PF00241">
    <property type="entry name" value="Cofilin_ADF"/>
    <property type="match status" value="1"/>
</dbReference>
<keyword evidence="8" id="KW-1185">Reference proteome</keyword>
<protein>
    <recommendedName>
        <fullName evidence="3">Cofilin</fullName>
    </recommendedName>
    <alternativeName>
        <fullName evidence="5">Actin-depolymerizing factor 1</fullName>
    </alternativeName>
</protein>
<gene>
    <name evidence="7" type="primary">COF1_1</name>
    <name evidence="7" type="ORF">TWF694_001073</name>
</gene>
<dbReference type="InterPro" id="IPR029006">
    <property type="entry name" value="ADF-H/Gelsolin-like_dom_sf"/>
</dbReference>
<evidence type="ECO:0000256" key="1">
    <source>
        <dbReference type="ARBA" id="ARBA00004109"/>
    </source>
</evidence>
<dbReference type="InterPro" id="IPR017904">
    <property type="entry name" value="ADF/Cofilin"/>
</dbReference>
<dbReference type="Proteomes" id="UP001365542">
    <property type="component" value="Unassembled WGS sequence"/>
</dbReference>
<evidence type="ECO:0000313" key="7">
    <source>
        <dbReference type="EMBL" id="KAK6544373.1"/>
    </source>
</evidence>
<organism evidence="7 8">
    <name type="scientific">Orbilia ellipsospora</name>
    <dbReference type="NCBI Taxonomy" id="2528407"/>
    <lineage>
        <taxon>Eukaryota</taxon>
        <taxon>Fungi</taxon>
        <taxon>Dikarya</taxon>
        <taxon>Ascomycota</taxon>
        <taxon>Pezizomycotina</taxon>
        <taxon>Orbiliomycetes</taxon>
        <taxon>Orbiliales</taxon>
        <taxon>Orbiliaceae</taxon>
        <taxon>Orbilia</taxon>
    </lineage>
</organism>
<dbReference type="GO" id="GO:0015629">
    <property type="term" value="C:actin cytoskeleton"/>
    <property type="evidence" value="ECO:0007669"/>
    <property type="project" value="InterPro"/>
</dbReference>
<dbReference type="SUPFAM" id="SSF55753">
    <property type="entry name" value="Actin depolymerizing proteins"/>
    <property type="match status" value="1"/>
</dbReference>
<dbReference type="GO" id="GO:0016363">
    <property type="term" value="C:nuclear matrix"/>
    <property type="evidence" value="ECO:0007669"/>
    <property type="project" value="UniProtKB-SubCell"/>
</dbReference>
<comment type="caution">
    <text evidence="7">The sequence shown here is derived from an EMBL/GenBank/DDBJ whole genome shotgun (WGS) entry which is preliminary data.</text>
</comment>